<dbReference type="Pfam" id="PF01379">
    <property type="entry name" value="Porphobil_deam"/>
    <property type="match status" value="1"/>
</dbReference>
<evidence type="ECO:0000256" key="6">
    <source>
        <dbReference type="ARBA" id="ARBA00023244"/>
    </source>
</evidence>
<keyword evidence="12" id="KW-1185">Reference proteome</keyword>
<evidence type="ECO:0000256" key="8">
    <source>
        <dbReference type="HAMAP-Rule" id="MF_00260"/>
    </source>
</evidence>
<dbReference type="Gene3D" id="3.30.160.40">
    <property type="entry name" value="Porphobilinogen deaminase, C-terminal domain"/>
    <property type="match status" value="1"/>
</dbReference>
<dbReference type="CDD" id="cd13647">
    <property type="entry name" value="PBP2_PBGD_2"/>
    <property type="match status" value="1"/>
</dbReference>
<dbReference type="SUPFAM" id="SSF53850">
    <property type="entry name" value="Periplasmic binding protein-like II"/>
    <property type="match status" value="1"/>
</dbReference>
<comment type="cofactor">
    <cofactor evidence="8">
        <name>dipyrromethane</name>
        <dbReference type="ChEBI" id="CHEBI:60342"/>
    </cofactor>
    <text evidence="8">Binds 1 dipyrromethane group covalently.</text>
</comment>
<dbReference type="InterPro" id="IPR000860">
    <property type="entry name" value="HemC"/>
</dbReference>
<dbReference type="GO" id="GO:0004418">
    <property type="term" value="F:hydroxymethylbilane synthase activity"/>
    <property type="evidence" value="ECO:0007669"/>
    <property type="project" value="UniProtKB-UniRule"/>
</dbReference>
<accession>A0A3E3I370</accession>
<evidence type="ECO:0000313" key="10">
    <source>
        <dbReference type="EMBL" id="RGE59242.1"/>
    </source>
</evidence>
<evidence type="ECO:0000256" key="2">
    <source>
        <dbReference type="ARBA" id="ARBA00004735"/>
    </source>
</evidence>
<evidence type="ECO:0000256" key="3">
    <source>
        <dbReference type="ARBA" id="ARBA00005638"/>
    </source>
</evidence>
<dbReference type="GeneID" id="97988105"/>
<protein>
    <recommendedName>
        <fullName evidence="8">Porphobilinogen deaminase</fullName>
        <shortName evidence="8">PBG</shortName>
        <ecNumber evidence="8">2.5.1.61</ecNumber>
    </recommendedName>
    <alternativeName>
        <fullName evidence="8">Hydroxymethylbilane synthase</fullName>
        <shortName evidence="8">HMBS</shortName>
    </alternativeName>
    <alternativeName>
        <fullName evidence="8">Pre-uroporphyrinogen synthase</fullName>
    </alternativeName>
</protein>
<evidence type="ECO:0000256" key="4">
    <source>
        <dbReference type="ARBA" id="ARBA00011245"/>
    </source>
</evidence>
<dbReference type="HAMAP" id="MF_00260">
    <property type="entry name" value="Porphobil_deam"/>
    <property type="match status" value="1"/>
</dbReference>
<dbReference type="PIRSF" id="PIRSF001438">
    <property type="entry name" value="4pyrrol_synth_OHMeBilane_synth"/>
    <property type="match status" value="1"/>
</dbReference>
<dbReference type="RefSeq" id="WP_025487496.1">
    <property type="nucleotide sequence ID" value="NZ_CALBAU010000288.1"/>
</dbReference>
<sequence>MTKIRIGTRGSKLALVQTTLVAEALRACWPGVETETVIIKTRGDRILDKPLGEIGDKGLFVSEFETALLEKRIDLAVHSAKDLPQRLAEGLEILAVPERADARDVLVQVKNKLPKAPVIGTGSLRRRLYVEKLWPGAQVKLIRGNVETRLAKLAKGEYDGIILAKAGLDRLGIIEREKEHFVFQPLDPEVFLPAACQGIIAVEGRADWEYREMVEKLSHRKTLLSFETERKVLEVLQADCSQPAAAYSVIEPAGIEKEKILLTVMYGGKESRGEWGVEERYALADVLSAQARGNV</sequence>
<comment type="caution">
    <text evidence="10">The sequence shown here is derived from an EMBL/GenBank/DDBJ whole genome shotgun (WGS) entry which is preliminary data.</text>
</comment>
<dbReference type="EMBL" id="QVLV01000009">
    <property type="protein sequence ID" value="RGE59242.1"/>
    <property type="molecule type" value="Genomic_DNA"/>
</dbReference>
<dbReference type="Proteomes" id="UP000261166">
    <property type="component" value="Unassembled WGS sequence"/>
</dbReference>
<dbReference type="AlphaFoldDB" id="A0A3E3I370"/>
<comment type="subunit">
    <text evidence="4 8">Monomer.</text>
</comment>
<dbReference type="SUPFAM" id="SSF54782">
    <property type="entry name" value="Porphobilinogen deaminase (hydroxymethylbilane synthase), C-terminal domain"/>
    <property type="match status" value="1"/>
</dbReference>
<keyword evidence="6 8" id="KW-0627">Porphyrin biosynthesis</keyword>
<evidence type="ECO:0000313" key="12">
    <source>
        <dbReference type="Proteomes" id="UP000260812"/>
    </source>
</evidence>
<evidence type="ECO:0000313" key="13">
    <source>
        <dbReference type="Proteomes" id="UP000261166"/>
    </source>
</evidence>
<dbReference type="GO" id="GO:0006782">
    <property type="term" value="P:protoporphyrinogen IX biosynthetic process"/>
    <property type="evidence" value="ECO:0007669"/>
    <property type="project" value="UniProtKB-UniRule"/>
</dbReference>
<comment type="function">
    <text evidence="1 8">Tetrapolymerization of the monopyrrole PBG into the hydroxymethylbilane pre-uroporphyrinogen in several discrete steps.</text>
</comment>
<evidence type="ECO:0000259" key="9">
    <source>
        <dbReference type="Pfam" id="PF01379"/>
    </source>
</evidence>
<dbReference type="EMBL" id="QVLU01000006">
    <property type="protein sequence ID" value="RGE72354.1"/>
    <property type="molecule type" value="Genomic_DNA"/>
</dbReference>
<proteinExistence type="inferred from homology"/>
<reference evidence="10 13" key="1">
    <citation type="submission" date="2018-08" db="EMBL/GenBank/DDBJ databases">
        <title>A genome reference for cultivated species of the human gut microbiota.</title>
        <authorList>
            <person name="Zou Y."/>
            <person name="Xue W."/>
            <person name="Luo G."/>
        </authorList>
    </citation>
    <scope>NUCLEOTIDE SEQUENCE [LARGE SCALE GENOMIC DNA]</scope>
    <source>
        <strain evidence="11 13">AF26-4BH</strain>
        <strain evidence="10">TF05-5AC</strain>
    </source>
</reference>
<comment type="miscellaneous">
    <text evidence="8">The porphobilinogen subunits are added to the dipyrromethane group.</text>
</comment>
<comment type="pathway">
    <text evidence="2">Porphyrin-containing compound metabolism; protoporphyrin-IX biosynthesis; coproporphyrinogen-III from 5-aminolevulinate: step 2/4.</text>
</comment>
<dbReference type="EC" id="2.5.1.61" evidence="8"/>
<evidence type="ECO:0000256" key="1">
    <source>
        <dbReference type="ARBA" id="ARBA00002869"/>
    </source>
</evidence>
<keyword evidence="5 8" id="KW-0808">Transferase</keyword>
<dbReference type="FunFam" id="3.40.190.10:FF:000004">
    <property type="entry name" value="Porphobilinogen deaminase"/>
    <property type="match status" value="1"/>
</dbReference>
<evidence type="ECO:0000256" key="7">
    <source>
        <dbReference type="ARBA" id="ARBA00048169"/>
    </source>
</evidence>
<dbReference type="Gene3D" id="3.40.190.10">
    <property type="entry name" value="Periplasmic binding protein-like II"/>
    <property type="match status" value="2"/>
</dbReference>
<name>A0A3E3I370_9FIRM</name>
<dbReference type="InterPro" id="IPR022417">
    <property type="entry name" value="Porphobilin_deaminase_N"/>
</dbReference>
<comment type="catalytic activity">
    <reaction evidence="7 8">
        <text>4 porphobilinogen + H2O = hydroxymethylbilane + 4 NH4(+)</text>
        <dbReference type="Rhea" id="RHEA:13185"/>
        <dbReference type="ChEBI" id="CHEBI:15377"/>
        <dbReference type="ChEBI" id="CHEBI:28938"/>
        <dbReference type="ChEBI" id="CHEBI:57845"/>
        <dbReference type="ChEBI" id="CHEBI:58126"/>
        <dbReference type="EC" id="2.5.1.61"/>
    </reaction>
</comment>
<gene>
    <name evidence="8" type="primary">hemC</name>
    <name evidence="11" type="ORF">DWY69_08320</name>
    <name evidence="10" type="ORF">DXC51_14825</name>
</gene>
<dbReference type="GO" id="GO:0005737">
    <property type="term" value="C:cytoplasm"/>
    <property type="evidence" value="ECO:0007669"/>
    <property type="project" value="UniProtKB-UniRule"/>
</dbReference>
<feature type="modified residue" description="S-(dipyrrolylmethanemethyl)cysteine" evidence="8">
    <location>
        <position position="240"/>
    </location>
</feature>
<dbReference type="OrthoDB" id="9810298at2"/>
<evidence type="ECO:0000256" key="5">
    <source>
        <dbReference type="ARBA" id="ARBA00022679"/>
    </source>
</evidence>
<dbReference type="InterPro" id="IPR036803">
    <property type="entry name" value="Porphobilinogen_deaminase_C_sf"/>
</dbReference>
<dbReference type="Proteomes" id="UP000260812">
    <property type="component" value="Unassembled WGS sequence"/>
</dbReference>
<dbReference type="PRINTS" id="PR00151">
    <property type="entry name" value="PORPHBDMNASE"/>
</dbReference>
<feature type="domain" description="Porphobilinogen deaminase N-terminal" evidence="9">
    <location>
        <begin position="4"/>
        <end position="207"/>
    </location>
</feature>
<dbReference type="PANTHER" id="PTHR11557:SF0">
    <property type="entry name" value="PORPHOBILINOGEN DEAMINASE"/>
    <property type="match status" value="1"/>
</dbReference>
<dbReference type="NCBIfam" id="TIGR00212">
    <property type="entry name" value="hemC"/>
    <property type="match status" value="1"/>
</dbReference>
<comment type="similarity">
    <text evidence="3 8">Belongs to the HMBS family.</text>
</comment>
<evidence type="ECO:0000313" key="11">
    <source>
        <dbReference type="EMBL" id="RGE72354.1"/>
    </source>
</evidence>
<dbReference type="FunFam" id="3.40.190.10:FF:000005">
    <property type="entry name" value="Porphobilinogen deaminase"/>
    <property type="match status" value="1"/>
</dbReference>
<dbReference type="PANTHER" id="PTHR11557">
    <property type="entry name" value="PORPHOBILINOGEN DEAMINASE"/>
    <property type="match status" value="1"/>
</dbReference>
<organism evidence="10 12">
    <name type="scientific">Eisenbergiella massiliensis</name>
    <dbReference type="NCBI Taxonomy" id="1720294"/>
    <lineage>
        <taxon>Bacteria</taxon>
        <taxon>Bacillati</taxon>
        <taxon>Bacillota</taxon>
        <taxon>Clostridia</taxon>
        <taxon>Lachnospirales</taxon>
        <taxon>Lachnospiraceae</taxon>
        <taxon>Eisenbergiella</taxon>
    </lineage>
</organism>